<proteinExistence type="predicted"/>
<feature type="region of interest" description="Disordered" evidence="1">
    <location>
        <begin position="1"/>
        <end position="25"/>
    </location>
</feature>
<accession>A0A2I0J7H3</accession>
<dbReference type="AlphaFoldDB" id="A0A2I0J7H3"/>
<dbReference type="Proteomes" id="UP000233551">
    <property type="component" value="Unassembled WGS sequence"/>
</dbReference>
<reference evidence="2 3" key="1">
    <citation type="submission" date="2017-11" db="EMBL/GenBank/DDBJ databases">
        <title>De-novo sequencing of pomegranate (Punica granatum L.) genome.</title>
        <authorList>
            <person name="Akparov Z."/>
            <person name="Amiraslanov A."/>
            <person name="Hajiyeva S."/>
            <person name="Abbasov M."/>
            <person name="Kaur K."/>
            <person name="Hamwieh A."/>
            <person name="Solovyev V."/>
            <person name="Salamov A."/>
            <person name="Braich B."/>
            <person name="Kosarev P."/>
            <person name="Mahmoud A."/>
            <person name="Hajiyev E."/>
            <person name="Babayeva S."/>
            <person name="Izzatullayeva V."/>
            <person name="Mammadov A."/>
            <person name="Mammadov A."/>
            <person name="Sharifova S."/>
            <person name="Ojaghi J."/>
            <person name="Eynullazada K."/>
            <person name="Bayramov B."/>
            <person name="Abdulazimova A."/>
            <person name="Shahmuradov I."/>
        </authorList>
    </citation>
    <scope>NUCLEOTIDE SEQUENCE [LARGE SCALE GENOMIC DNA]</scope>
    <source>
        <strain evidence="3">cv. AG2017</strain>
        <tissue evidence="2">Leaf</tissue>
    </source>
</reference>
<keyword evidence="3" id="KW-1185">Reference proteome</keyword>
<sequence length="79" mass="9025">MAAGFKKRRAGGGRRQVAGMHGRRARWRSAVETPRLRSGEEFAIAIIRYPRKAKISLIWEDRHDSSLLENTYILINAFG</sequence>
<organism evidence="2 3">
    <name type="scientific">Punica granatum</name>
    <name type="common">Pomegranate</name>
    <dbReference type="NCBI Taxonomy" id="22663"/>
    <lineage>
        <taxon>Eukaryota</taxon>
        <taxon>Viridiplantae</taxon>
        <taxon>Streptophyta</taxon>
        <taxon>Embryophyta</taxon>
        <taxon>Tracheophyta</taxon>
        <taxon>Spermatophyta</taxon>
        <taxon>Magnoliopsida</taxon>
        <taxon>eudicotyledons</taxon>
        <taxon>Gunneridae</taxon>
        <taxon>Pentapetalae</taxon>
        <taxon>rosids</taxon>
        <taxon>malvids</taxon>
        <taxon>Myrtales</taxon>
        <taxon>Lythraceae</taxon>
        <taxon>Punica</taxon>
    </lineage>
</organism>
<dbReference type="EMBL" id="PGOL01001981">
    <property type="protein sequence ID" value="PKI52003.1"/>
    <property type="molecule type" value="Genomic_DNA"/>
</dbReference>
<gene>
    <name evidence="2" type="ORF">CRG98_027655</name>
</gene>
<protein>
    <submittedName>
        <fullName evidence="2">Uncharacterized protein</fullName>
    </submittedName>
</protein>
<name>A0A2I0J7H3_PUNGR</name>
<evidence type="ECO:0000256" key="1">
    <source>
        <dbReference type="SAM" id="MobiDB-lite"/>
    </source>
</evidence>
<evidence type="ECO:0000313" key="3">
    <source>
        <dbReference type="Proteomes" id="UP000233551"/>
    </source>
</evidence>
<evidence type="ECO:0000313" key="2">
    <source>
        <dbReference type="EMBL" id="PKI52003.1"/>
    </source>
</evidence>
<comment type="caution">
    <text evidence="2">The sequence shown here is derived from an EMBL/GenBank/DDBJ whole genome shotgun (WGS) entry which is preliminary data.</text>
</comment>
<feature type="compositionally biased region" description="Basic residues" evidence="1">
    <location>
        <begin position="1"/>
        <end position="12"/>
    </location>
</feature>